<dbReference type="EMBL" id="RCML01001466">
    <property type="protein sequence ID" value="KAG2962386.1"/>
    <property type="molecule type" value="Genomic_DNA"/>
</dbReference>
<accession>A0A8T1F4S0</accession>
<gene>
    <name evidence="2" type="ORF">PC118_g21448</name>
</gene>
<dbReference type="AlphaFoldDB" id="A0A8T1F4S0"/>
<evidence type="ECO:0000313" key="2">
    <source>
        <dbReference type="EMBL" id="KAG2962386.1"/>
    </source>
</evidence>
<name>A0A8T1F4S0_9STRA</name>
<evidence type="ECO:0000313" key="3">
    <source>
        <dbReference type="Proteomes" id="UP000697107"/>
    </source>
</evidence>
<comment type="caution">
    <text evidence="2">The sequence shown here is derived from an EMBL/GenBank/DDBJ whole genome shotgun (WGS) entry which is preliminary data.</text>
</comment>
<dbReference type="Proteomes" id="UP000697107">
    <property type="component" value="Unassembled WGS sequence"/>
</dbReference>
<dbReference type="InterPro" id="IPR007889">
    <property type="entry name" value="HTH_Psq"/>
</dbReference>
<dbReference type="InterPro" id="IPR009057">
    <property type="entry name" value="Homeodomain-like_sf"/>
</dbReference>
<dbReference type="VEuPathDB" id="FungiDB:PC110_g14557"/>
<proteinExistence type="predicted"/>
<sequence>MQGLSRPRQKALVVFRRVKDARAFIVEEHPANVELDRSSLEEVNQNVLIDNGHYREGTTRSVGRLRGAYHRIFPLQQLLQAALIKTSQYMRYGLDLQSGRACPPVCVRRPDAQKKQKKRVRYLRDTDRRNIIKRIENGEKQTALAREFGVTRAAICHIKKNRFEALLLYNTLMKSTQDI</sequence>
<feature type="domain" description="HTH psq-type" evidence="1">
    <location>
        <begin position="130"/>
        <end position="162"/>
    </location>
</feature>
<reference evidence="2" key="1">
    <citation type="submission" date="2018-10" db="EMBL/GenBank/DDBJ databases">
        <title>Effector identification in a new, highly contiguous assembly of the strawberry crown rot pathogen Phytophthora cactorum.</title>
        <authorList>
            <person name="Armitage A.D."/>
            <person name="Nellist C.F."/>
            <person name="Bates H."/>
            <person name="Vickerstaff R.J."/>
            <person name="Harrison R.J."/>
        </authorList>
    </citation>
    <scope>NUCLEOTIDE SEQUENCE</scope>
    <source>
        <strain evidence="2">P415</strain>
    </source>
</reference>
<organism evidence="2 3">
    <name type="scientific">Phytophthora cactorum</name>
    <dbReference type="NCBI Taxonomy" id="29920"/>
    <lineage>
        <taxon>Eukaryota</taxon>
        <taxon>Sar</taxon>
        <taxon>Stramenopiles</taxon>
        <taxon>Oomycota</taxon>
        <taxon>Peronosporomycetes</taxon>
        <taxon>Peronosporales</taxon>
        <taxon>Peronosporaceae</taxon>
        <taxon>Phytophthora</taxon>
    </lineage>
</organism>
<dbReference type="SUPFAM" id="SSF46689">
    <property type="entry name" value="Homeodomain-like"/>
    <property type="match status" value="1"/>
</dbReference>
<protein>
    <recommendedName>
        <fullName evidence="1">HTH psq-type domain-containing protein</fullName>
    </recommendedName>
</protein>
<dbReference type="Gene3D" id="1.10.10.60">
    <property type="entry name" value="Homeodomain-like"/>
    <property type="match status" value="1"/>
</dbReference>
<dbReference type="GO" id="GO:0003677">
    <property type="term" value="F:DNA binding"/>
    <property type="evidence" value="ECO:0007669"/>
    <property type="project" value="InterPro"/>
</dbReference>
<dbReference type="Pfam" id="PF04218">
    <property type="entry name" value="CENP-B_N"/>
    <property type="match status" value="1"/>
</dbReference>
<evidence type="ECO:0000259" key="1">
    <source>
        <dbReference type="Pfam" id="PF04218"/>
    </source>
</evidence>